<evidence type="ECO:0000313" key="1">
    <source>
        <dbReference type="EMBL" id="SPD74386.1"/>
    </source>
</evidence>
<name>A0A445MY26_9BACT</name>
<protein>
    <submittedName>
        <fullName evidence="1">Uncharacterized protein</fullName>
    </submittedName>
</protein>
<dbReference type="EMBL" id="OJIN01000146">
    <property type="protein sequence ID" value="SPD74386.1"/>
    <property type="molecule type" value="Genomic_DNA"/>
</dbReference>
<accession>A0A445MY26</accession>
<gene>
    <name evidence="1" type="ORF">PITCH_A230072</name>
</gene>
<organism evidence="1">
    <name type="scientific">uncultured Desulfobacterium sp</name>
    <dbReference type="NCBI Taxonomy" id="201089"/>
    <lineage>
        <taxon>Bacteria</taxon>
        <taxon>Pseudomonadati</taxon>
        <taxon>Thermodesulfobacteriota</taxon>
        <taxon>Desulfobacteria</taxon>
        <taxon>Desulfobacterales</taxon>
        <taxon>Desulfobacteriaceae</taxon>
        <taxon>Desulfobacterium</taxon>
        <taxon>environmental samples</taxon>
    </lineage>
</organism>
<sequence>MRRGAEGTQNALAVGEVLEDRGGLLVQIAGMEMQLVVLDVEDVSGDAVAVLVARLSGQFLEELCVGNVALGYAQMAGFRGRDHRSEAVGPCDLFGDLGIEDAGRGLLPDLLVLLPGQLETFVVGLDANGRVAVFREVVVDVLDDGFFPRREVADISETGDDLVAFLEQGIVDELEVPVGDRQLQDVEFLFVVFEDERGDLLRDVRREGLPLDLDQKGRFEGVDIHAPVSSGTA</sequence>
<dbReference type="AlphaFoldDB" id="A0A445MY26"/>
<proteinExistence type="predicted"/>
<reference evidence="1" key="1">
    <citation type="submission" date="2018-01" db="EMBL/GenBank/DDBJ databases">
        <authorList>
            <person name="Regsiter A."/>
            <person name="William W."/>
        </authorList>
    </citation>
    <scope>NUCLEOTIDE SEQUENCE</scope>
    <source>
        <strain evidence="1">TRIP AH-1</strain>
    </source>
</reference>